<keyword evidence="2" id="KW-0732">Signal</keyword>
<feature type="compositionally biased region" description="Basic and acidic residues" evidence="1">
    <location>
        <begin position="199"/>
        <end position="210"/>
    </location>
</feature>
<dbReference type="EMBL" id="CP034464">
    <property type="protein sequence ID" value="AZP13651.1"/>
    <property type="molecule type" value="Genomic_DNA"/>
</dbReference>
<feature type="signal peptide" evidence="2">
    <location>
        <begin position="1"/>
        <end position="15"/>
    </location>
</feature>
<evidence type="ECO:0000256" key="2">
    <source>
        <dbReference type="SAM" id="SignalP"/>
    </source>
</evidence>
<dbReference type="Pfam" id="PF10001">
    <property type="entry name" value="DUF2242"/>
    <property type="match status" value="1"/>
</dbReference>
<organism evidence="3 4">
    <name type="scientific">Undibacterium parvum</name>
    <dbReference type="NCBI Taxonomy" id="401471"/>
    <lineage>
        <taxon>Bacteria</taxon>
        <taxon>Pseudomonadati</taxon>
        <taxon>Pseudomonadota</taxon>
        <taxon>Betaproteobacteria</taxon>
        <taxon>Burkholderiales</taxon>
        <taxon>Oxalobacteraceae</taxon>
        <taxon>Undibacterium</taxon>
    </lineage>
</organism>
<dbReference type="Proteomes" id="UP000275663">
    <property type="component" value="Chromosome"/>
</dbReference>
<feature type="region of interest" description="Disordered" evidence="1">
    <location>
        <begin position="179"/>
        <end position="210"/>
    </location>
</feature>
<proteinExistence type="predicted"/>
<sequence>MFSLLAHGSRGMAMAAISVALLSGCAGNKQVTQQQEEFGASNVFSNTFAGSETEACEAARRALLSQGYVIYDGKSSYIKGRRKFQRDSDVHVEIEFTVVCAKDGKGSNSSSVFANAVLDRYTLKKSSNASLGVGGFGSVSLPFGASDDALVKVSSETVATGKFYQRFFELLERYMDDSSVDSDESEAMKKDLATSASPTEKKSEPKGKTN</sequence>
<evidence type="ECO:0000313" key="4">
    <source>
        <dbReference type="Proteomes" id="UP000275663"/>
    </source>
</evidence>
<gene>
    <name evidence="3" type="ORF">EJN92_17675</name>
</gene>
<dbReference type="AlphaFoldDB" id="A0A3S9HNG3"/>
<protein>
    <submittedName>
        <fullName evidence="3">DUF2242 domain-containing protein</fullName>
    </submittedName>
</protein>
<keyword evidence="4" id="KW-1185">Reference proteome</keyword>
<accession>A0A3S9HNG3</accession>
<dbReference type="KEGG" id="upv:EJN92_17675"/>
<evidence type="ECO:0000256" key="1">
    <source>
        <dbReference type="SAM" id="MobiDB-lite"/>
    </source>
</evidence>
<dbReference type="InterPro" id="IPR018718">
    <property type="entry name" value="DUF2242"/>
</dbReference>
<dbReference type="OrthoDB" id="8588389at2"/>
<evidence type="ECO:0000313" key="3">
    <source>
        <dbReference type="EMBL" id="AZP13651.1"/>
    </source>
</evidence>
<name>A0A3S9HNG3_9BURK</name>
<reference evidence="3 4" key="1">
    <citation type="journal article" date="2011" name="Int. J. Syst. Evol. Microbiol.">
        <title>Description of Undibacterium oligocarboniphilum sp. nov., isolated from purified water, and Undibacterium pigrum strain CCUG 49012 as the type strain of Undibacterium parvum sp. nov., and emended descriptions of the genus Undibacterium and the species Undibacterium pigrum.</title>
        <authorList>
            <person name="Eder W."/>
            <person name="Wanner G."/>
            <person name="Ludwig W."/>
            <person name="Busse H.J."/>
            <person name="Ziemke-Kageler F."/>
            <person name="Lang E."/>
        </authorList>
    </citation>
    <scope>NUCLEOTIDE SEQUENCE [LARGE SCALE GENOMIC DNA]</scope>
    <source>
        <strain evidence="3 4">DSM 23061</strain>
    </source>
</reference>
<feature type="chain" id="PRO_5019324626" evidence="2">
    <location>
        <begin position="16"/>
        <end position="210"/>
    </location>
</feature>
<dbReference type="RefSeq" id="WP_126129020.1">
    <property type="nucleotide sequence ID" value="NZ_CP034464.1"/>
</dbReference>